<name>A0A9E8M0F1_9BACI</name>
<accession>A0A9E8M0F1</accession>
<gene>
    <name evidence="1" type="ORF">OE105_03345</name>
</gene>
<organism evidence="1 2">
    <name type="scientific">Fervidibacillus halotolerans</name>
    <dbReference type="NCBI Taxonomy" id="2980027"/>
    <lineage>
        <taxon>Bacteria</taxon>
        <taxon>Bacillati</taxon>
        <taxon>Bacillota</taxon>
        <taxon>Bacilli</taxon>
        <taxon>Bacillales</taxon>
        <taxon>Bacillaceae</taxon>
        <taxon>Fervidibacillus</taxon>
    </lineage>
</organism>
<keyword evidence="2" id="KW-1185">Reference proteome</keyword>
<dbReference type="AlphaFoldDB" id="A0A9E8M0F1"/>
<reference evidence="1" key="1">
    <citation type="submission" date="2022-09" db="EMBL/GenBank/DDBJ databases">
        <title>Complete Genomes of Fervidibacillus albus and Fervidibacillus halotolerans isolated from tidal flat sediments.</title>
        <authorList>
            <person name="Kwon K.K."/>
            <person name="Yang S.-H."/>
            <person name="Park M.J."/>
            <person name="Oh H.-M."/>
        </authorList>
    </citation>
    <scope>NUCLEOTIDE SEQUENCE</scope>
    <source>
        <strain evidence="1">MEBiC13594</strain>
    </source>
</reference>
<dbReference type="RefSeq" id="WP_275421326.1">
    <property type="nucleotide sequence ID" value="NZ_CP106877.1"/>
</dbReference>
<proteinExistence type="predicted"/>
<protein>
    <submittedName>
        <fullName evidence="1">Glycogen/starch/alpha-glucan phosphorylase</fullName>
    </submittedName>
</protein>
<dbReference type="EMBL" id="CP106877">
    <property type="protein sequence ID" value="WAA13178.1"/>
    <property type="molecule type" value="Genomic_DNA"/>
</dbReference>
<dbReference type="KEGG" id="fhl:OE105_03345"/>
<dbReference type="Proteomes" id="UP001164726">
    <property type="component" value="Chromosome"/>
</dbReference>
<evidence type="ECO:0000313" key="2">
    <source>
        <dbReference type="Proteomes" id="UP001164726"/>
    </source>
</evidence>
<evidence type="ECO:0000313" key="1">
    <source>
        <dbReference type="EMBL" id="WAA13178.1"/>
    </source>
</evidence>
<dbReference type="SUPFAM" id="SSF53756">
    <property type="entry name" value="UDP-Glycosyltransferase/glycogen phosphorylase"/>
    <property type="match status" value="1"/>
</dbReference>
<sequence>MFIFGLTADEVLNYYKNGVYNLRDIYNTDERVRIVLEQLNRGEFCEYVIKGF</sequence>